<protein>
    <recommendedName>
        <fullName evidence="6">HNH endonuclease</fullName>
    </recommendedName>
</protein>
<dbReference type="InterPro" id="IPR002711">
    <property type="entry name" value="HNH"/>
</dbReference>
<feature type="domain" description="HNH" evidence="1">
    <location>
        <begin position="394"/>
        <end position="433"/>
    </location>
</feature>
<dbReference type="AlphaFoldDB" id="A0A0G0I898"/>
<evidence type="ECO:0000259" key="2">
    <source>
        <dbReference type="Pfam" id="PF03235"/>
    </source>
</evidence>
<evidence type="ECO:0000313" key="4">
    <source>
        <dbReference type="EMBL" id="KKQ47185.1"/>
    </source>
</evidence>
<dbReference type="InterPro" id="IPR027417">
    <property type="entry name" value="P-loop_NTPase"/>
</dbReference>
<feature type="domain" description="GmrSD restriction endonucleases N-terminal" evidence="2">
    <location>
        <begin position="80"/>
        <end position="209"/>
    </location>
</feature>
<dbReference type="InterPro" id="IPR025669">
    <property type="entry name" value="AAA_dom"/>
</dbReference>
<dbReference type="InterPro" id="IPR003615">
    <property type="entry name" value="HNH_nuc"/>
</dbReference>
<organism evidence="4 5">
    <name type="scientific">Candidatus Woesebacteria bacterium GW2011_GWD1_38_10</name>
    <dbReference type="NCBI Taxonomy" id="1618592"/>
    <lineage>
        <taxon>Bacteria</taxon>
        <taxon>Candidatus Woeseibacteriota</taxon>
    </lineage>
</organism>
<dbReference type="PANTHER" id="PTHR39639:SF1">
    <property type="entry name" value="DUF262 DOMAIN-CONTAINING PROTEIN"/>
    <property type="match status" value="1"/>
</dbReference>
<dbReference type="EMBL" id="LBTW01000057">
    <property type="protein sequence ID" value="KKQ47185.1"/>
    <property type="molecule type" value="Genomic_DNA"/>
</dbReference>
<evidence type="ECO:0008006" key="6">
    <source>
        <dbReference type="Google" id="ProtNLM"/>
    </source>
</evidence>
<dbReference type="GO" id="GO:0003676">
    <property type="term" value="F:nucleic acid binding"/>
    <property type="evidence" value="ECO:0007669"/>
    <property type="project" value="InterPro"/>
</dbReference>
<evidence type="ECO:0000259" key="1">
    <source>
        <dbReference type="Pfam" id="PF01844"/>
    </source>
</evidence>
<dbReference type="Pfam" id="PF01844">
    <property type="entry name" value="HNH"/>
    <property type="match status" value="1"/>
</dbReference>
<gene>
    <name evidence="4" type="ORF">US67_C0057G0001</name>
</gene>
<name>A0A0G0I898_9BACT</name>
<comment type="caution">
    <text evidence="4">The sequence shown here is derived from an EMBL/GenBank/DDBJ whole genome shotgun (WGS) entry which is preliminary data.</text>
</comment>
<dbReference type="GO" id="GO:0004519">
    <property type="term" value="F:endonuclease activity"/>
    <property type="evidence" value="ECO:0007669"/>
    <property type="project" value="InterPro"/>
</dbReference>
<dbReference type="PANTHER" id="PTHR39639">
    <property type="entry name" value="CHROMOSOME 16, WHOLE GENOME SHOTGUN SEQUENCE"/>
    <property type="match status" value="1"/>
</dbReference>
<dbReference type="GO" id="GO:0008270">
    <property type="term" value="F:zinc ion binding"/>
    <property type="evidence" value="ECO:0007669"/>
    <property type="project" value="InterPro"/>
</dbReference>
<dbReference type="CDD" id="cd00085">
    <property type="entry name" value="HNHc"/>
    <property type="match status" value="1"/>
</dbReference>
<sequence>VIFSNQKGGVGKTVAAINLGTAFANFGKDVVVLDASISKPNISIHLGTPKLEYTIHDVVDGFVYNELEGKGLFGLAGKLTIQPEYQRNYIYASDGGKREQAVIESLLKEYPIGLLYFNKVRDNALEVLDGQQRITSVGRFVTGKFAVKDANGHEQYFSGMAEVQREKIMNASLLVYVCEGDEPEIKDWFKTINIAGVPLTQQEILNAVYSGPFVTRAREEFSNSNNSLVQKWSAYIAGDIKRQAYLECALNWVSRGEIDAYMSKHRHDHDIAELKSHFTKVIDWISGVFTDVESEMKGLEWGRLYEAYYKQDYDPAEVSKQVRELLSSFEIKDRRGVFEYILGGSQDTKLINVRVFDEPTKKVVYAKQTKAAQTKGDSNCPLCAIGHDANHEKIWSLSEMDADHVSAWSKGGETSVENCQMLCKTHNRAKGNR</sequence>
<dbReference type="Gene3D" id="3.40.50.300">
    <property type="entry name" value="P-loop containing nucleotide triphosphate hydrolases"/>
    <property type="match status" value="1"/>
</dbReference>
<accession>A0A0G0I898</accession>
<dbReference type="Pfam" id="PF03235">
    <property type="entry name" value="GmrSD_N"/>
    <property type="match status" value="1"/>
</dbReference>
<proteinExistence type="predicted"/>
<feature type="domain" description="AAA" evidence="3">
    <location>
        <begin position="3"/>
        <end position="48"/>
    </location>
</feature>
<dbReference type="InterPro" id="IPR004919">
    <property type="entry name" value="GmrSD_N"/>
</dbReference>
<evidence type="ECO:0000313" key="5">
    <source>
        <dbReference type="Proteomes" id="UP000034366"/>
    </source>
</evidence>
<feature type="non-terminal residue" evidence="4">
    <location>
        <position position="1"/>
    </location>
</feature>
<dbReference type="SUPFAM" id="SSF52540">
    <property type="entry name" value="P-loop containing nucleoside triphosphate hydrolases"/>
    <property type="match status" value="1"/>
</dbReference>
<dbReference type="PATRIC" id="fig|1618592.3.peg.802"/>
<evidence type="ECO:0000259" key="3">
    <source>
        <dbReference type="Pfam" id="PF13614"/>
    </source>
</evidence>
<dbReference type="Gene3D" id="1.10.30.50">
    <property type="match status" value="1"/>
</dbReference>
<dbReference type="Proteomes" id="UP000034366">
    <property type="component" value="Unassembled WGS sequence"/>
</dbReference>
<reference evidence="4 5" key="1">
    <citation type="journal article" date="2015" name="Nature">
        <title>rRNA introns, odd ribosomes, and small enigmatic genomes across a large radiation of phyla.</title>
        <authorList>
            <person name="Brown C.T."/>
            <person name="Hug L.A."/>
            <person name="Thomas B.C."/>
            <person name="Sharon I."/>
            <person name="Castelle C.J."/>
            <person name="Singh A."/>
            <person name="Wilkins M.J."/>
            <person name="Williams K.H."/>
            <person name="Banfield J.F."/>
        </authorList>
    </citation>
    <scope>NUCLEOTIDE SEQUENCE [LARGE SCALE GENOMIC DNA]</scope>
</reference>
<dbReference type="Pfam" id="PF13614">
    <property type="entry name" value="AAA_31"/>
    <property type="match status" value="1"/>
</dbReference>